<keyword evidence="3" id="KW-1185">Reference proteome</keyword>
<reference evidence="2 3" key="1">
    <citation type="submission" date="2018-08" db="EMBL/GenBank/DDBJ databases">
        <title>Bacillus jemisoniae sp. nov., Bacillus chryseoplanitiae sp. nov., Bacillus resnikiae sp. nov., and Bacillus frankliniae sp. nov., isolated from Viking spacecraft and associated surfaces.</title>
        <authorList>
            <person name="Seuylemezian A."/>
            <person name="Vaishampayan P."/>
        </authorList>
    </citation>
    <scope>NUCLEOTIDE SEQUENCE [LARGE SCALE GENOMIC DNA]</scope>
    <source>
        <strain evidence="2 3">MA001</strain>
    </source>
</reference>
<comment type="caution">
    <text evidence="2">The sequence shown here is derived from an EMBL/GenBank/DDBJ whole genome shotgun (WGS) entry which is preliminary data.</text>
</comment>
<proteinExistence type="predicted"/>
<keyword evidence="1" id="KW-0812">Transmembrane</keyword>
<accession>A0A398B0P3</accession>
<gene>
    <name evidence="2" type="ORF">D1953_20995</name>
</gene>
<evidence type="ECO:0000256" key="1">
    <source>
        <dbReference type="SAM" id="Phobius"/>
    </source>
</evidence>
<keyword evidence="1" id="KW-1133">Transmembrane helix</keyword>
<dbReference type="AlphaFoldDB" id="A0A398B0P3"/>
<feature type="transmembrane region" description="Helical" evidence="1">
    <location>
        <begin position="29"/>
        <end position="52"/>
    </location>
</feature>
<protein>
    <submittedName>
        <fullName evidence="2">Uncharacterized protein</fullName>
    </submittedName>
</protein>
<keyword evidence="1" id="KW-0472">Membrane</keyword>
<dbReference type="RefSeq" id="WP_119119086.1">
    <property type="nucleotide sequence ID" value="NZ_QWVS01000085.1"/>
</dbReference>
<organism evidence="2 3">
    <name type="scientific">Peribacillus asahii</name>
    <dbReference type="NCBI Taxonomy" id="228899"/>
    <lineage>
        <taxon>Bacteria</taxon>
        <taxon>Bacillati</taxon>
        <taxon>Bacillota</taxon>
        <taxon>Bacilli</taxon>
        <taxon>Bacillales</taxon>
        <taxon>Bacillaceae</taxon>
        <taxon>Peribacillus</taxon>
    </lineage>
</organism>
<evidence type="ECO:0000313" key="2">
    <source>
        <dbReference type="EMBL" id="RID81376.1"/>
    </source>
</evidence>
<name>A0A398B0P3_9BACI</name>
<evidence type="ECO:0000313" key="3">
    <source>
        <dbReference type="Proteomes" id="UP000266016"/>
    </source>
</evidence>
<dbReference type="EMBL" id="QWVS01000085">
    <property type="protein sequence ID" value="RID81376.1"/>
    <property type="molecule type" value="Genomic_DNA"/>
</dbReference>
<sequence length="142" mass="16396">MYYAMLILGLVLLLIGVFRFICMYKEKEFTIFNTFKALLSLILSGLLLVITLPSLKYMIFKEYDVVKGSCTIEIDSSGRSSEAAFKILDTNEVFYFRDIPELDSYGRAVPYYCEVTVTKDHEFEVGYKIFDAKSREIIQTSK</sequence>
<dbReference type="Proteomes" id="UP000266016">
    <property type="component" value="Unassembled WGS sequence"/>
</dbReference>